<organism evidence="2 3">
    <name type="scientific">Phytohabitans suffuscus</name>
    <dbReference type="NCBI Taxonomy" id="624315"/>
    <lineage>
        <taxon>Bacteria</taxon>
        <taxon>Bacillati</taxon>
        <taxon>Actinomycetota</taxon>
        <taxon>Actinomycetes</taxon>
        <taxon>Micromonosporales</taxon>
        <taxon>Micromonosporaceae</taxon>
    </lineage>
</organism>
<reference evidence="2 3" key="1">
    <citation type="submission" date="2020-03" db="EMBL/GenBank/DDBJ databases">
        <title>Whole genome shotgun sequence of Phytohabitans suffuscus NBRC 105367.</title>
        <authorList>
            <person name="Komaki H."/>
            <person name="Tamura T."/>
        </authorList>
    </citation>
    <scope>NUCLEOTIDE SEQUENCE [LARGE SCALE GENOMIC DNA]</scope>
    <source>
        <strain evidence="2 3">NBRC 105367</strain>
    </source>
</reference>
<dbReference type="AlphaFoldDB" id="A0A6F8Z0N7"/>
<dbReference type="EMBL" id="AP022871">
    <property type="protein sequence ID" value="BCB91912.1"/>
    <property type="molecule type" value="Genomic_DNA"/>
</dbReference>
<dbReference type="RefSeq" id="WP_173165498.1">
    <property type="nucleotide sequence ID" value="NZ_AP022871.1"/>
</dbReference>
<protein>
    <submittedName>
        <fullName evidence="2">Uncharacterized protein</fullName>
    </submittedName>
</protein>
<gene>
    <name evidence="2" type="ORF">Psuf_092250</name>
</gene>
<evidence type="ECO:0000256" key="1">
    <source>
        <dbReference type="SAM" id="MobiDB-lite"/>
    </source>
</evidence>
<feature type="region of interest" description="Disordered" evidence="1">
    <location>
        <begin position="1"/>
        <end position="33"/>
    </location>
</feature>
<accession>A0A6F8Z0N7</accession>
<evidence type="ECO:0000313" key="2">
    <source>
        <dbReference type="EMBL" id="BCB91912.1"/>
    </source>
</evidence>
<dbReference type="KEGG" id="psuu:Psuf_092250"/>
<dbReference type="Proteomes" id="UP000503011">
    <property type="component" value="Chromosome"/>
</dbReference>
<evidence type="ECO:0000313" key="3">
    <source>
        <dbReference type="Proteomes" id="UP000503011"/>
    </source>
</evidence>
<keyword evidence="3" id="KW-1185">Reference proteome</keyword>
<name>A0A6F8Z0N7_9ACTN</name>
<sequence>MRRGTAPGAVTLTLDGTGEAQFPGDDELGGLPGDRSAFDPALLEDVLLVVDYTAG</sequence>
<reference evidence="2 3" key="2">
    <citation type="submission" date="2020-03" db="EMBL/GenBank/DDBJ databases">
        <authorList>
            <person name="Ichikawa N."/>
            <person name="Kimura A."/>
            <person name="Kitahashi Y."/>
            <person name="Uohara A."/>
        </authorList>
    </citation>
    <scope>NUCLEOTIDE SEQUENCE [LARGE SCALE GENOMIC DNA]</scope>
    <source>
        <strain evidence="2 3">NBRC 105367</strain>
    </source>
</reference>
<proteinExistence type="predicted"/>